<dbReference type="AlphaFoldDB" id="A0A511RHF0"/>
<feature type="transmembrane region" description="Helical" evidence="7">
    <location>
        <begin position="294"/>
        <end position="311"/>
    </location>
</feature>
<comment type="caution">
    <text evidence="9">The sequence shown here is derived from an EMBL/GenBank/DDBJ whole genome shotgun (WGS) entry which is preliminary data.</text>
</comment>
<evidence type="ECO:0000313" key="9">
    <source>
        <dbReference type="EMBL" id="GEM89068.1"/>
    </source>
</evidence>
<dbReference type="InterPro" id="IPR020846">
    <property type="entry name" value="MFS_dom"/>
</dbReference>
<gene>
    <name evidence="9" type="ORF">ODE01S_05020</name>
</gene>
<sequence>MNGSPGGLRLLAAVGALGGKFRLFWGPYGVLSLSDGFRRIAVLLWVYEVSGQSGWAVAAIMLAEVIPRLVTAPFVGVFVDRAGPGRAIKLAAFALAGVSLTQAGVALAHQGVVVMIALVALAALAELVSATASESLLPRIVAQEKLQTANAVLMSTYQAALIVGPPLGAFMYERLGRASVFLADAAVLFAAALLLLRLPSRFAATASEEAPHFWSQMVEGFRYLIGHPVLLLLASTSFLVAFSAGINSTAMVFFMESLGRKAADVAWLGSANGLFQLLAGGFVVAFARRIPSSSWLLGAGLAVLTLGAAGQAAATGFLWLIVAVLVGSAGNNPFNIAYSTLLQTLTKTSHLGRVKALTGALVSVTFLLGAGAAGALLAVYPARALLVLSATAIATALALYLLVLRRRLGDA</sequence>
<accession>A0A511RHF0</accession>
<dbReference type="GO" id="GO:0005886">
    <property type="term" value="C:plasma membrane"/>
    <property type="evidence" value="ECO:0007669"/>
    <property type="project" value="UniProtKB-SubCell"/>
</dbReference>
<feature type="transmembrane region" description="Helical" evidence="7">
    <location>
        <begin position="114"/>
        <end position="137"/>
    </location>
</feature>
<keyword evidence="3" id="KW-1003">Cell membrane</keyword>
<evidence type="ECO:0000256" key="3">
    <source>
        <dbReference type="ARBA" id="ARBA00022475"/>
    </source>
</evidence>
<feature type="domain" description="Major facilitator superfamily (MFS) profile" evidence="8">
    <location>
        <begin position="229"/>
        <end position="411"/>
    </location>
</feature>
<feature type="transmembrane region" description="Helical" evidence="7">
    <location>
        <begin position="386"/>
        <end position="404"/>
    </location>
</feature>
<feature type="transmembrane region" description="Helical" evidence="7">
    <location>
        <begin position="266"/>
        <end position="287"/>
    </location>
</feature>
<evidence type="ECO:0000313" key="10">
    <source>
        <dbReference type="Proteomes" id="UP000321827"/>
    </source>
</evidence>
<evidence type="ECO:0000256" key="2">
    <source>
        <dbReference type="ARBA" id="ARBA00022448"/>
    </source>
</evidence>
<reference evidence="9 10" key="1">
    <citation type="submission" date="2019-07" db="EMBL/GenBank/DDBJ databases">
        <title>Whole genome shotgun sequence of Oceanithermus desulfurans NBRC 100063.</title>
        <authorList>
            <person name="Hosoyama A."/>
            <person name="Uohara A."/>
            <person name="Ohji S."/>
            <person name="Ichikawa N."/>
        </authorList>
    </citation>
    <scope>NUCLEOTIDE SEQUENCE [LARGE SCALE GENOMIC DNA]</scope>
    <source>
        <strain evidence="9 10">NBRC 100063</strain>
    </source>
</reference>
<feature type="transmembrane region" description="Helical" evidence="7">
    <location>
        <begin position="178"/>
        <end position="196"/>
    </location>
</feature>
<dbReference type="InterPro" id="IPR011701">
    <property type="entry name" value="MFS"/>
</dbReference>
<feature type="transmembrane region" description="Helical" evidence="7">
    <location>
        <begin position="149"/>
        <end position="172"/>
    </location>
</feature>
<dbReference type="OrthoDB" id="9775268at2"/>
<dbReference type="SUPFAM" id="SSF103473">
    <property type="entry name" value="MFS general substrate transporter"/>
    <property type="match status" value="1"/>
</dbReference>
<evidence type="ECO:0000259" key="8">
    <source>
        <dbReference type="PROSITE" id="PS50850"/>
    </source>
</evidence>
<organism evidence="9 10">
    <name type="scientific">Oceanithermus desulfurans NBRC 100063</name>
    <dbReference type="NCBI Taxonomy" id="1227550"/>
    <lineage>
        <taxon>Bacteria</taxon>
        <taxon>Thermotogati</taxon>
        <taxon>Deinococcota</taxon>
        <taxon>Deinococci</taxon>
        <taxon>Thermales</taxon>
        <taxon>Thermaceae</taxon>
        <taxon>Oceanithermus</taxon>
    </lineage>
</organism>
<dbReference type="Proteomes" id="UP000321827">
    <property type="component" value="Unassembled WGS sequence"/>
</dbReference>
<dbReference type="Gene3D" id="1.20.1250.20">
    <property type="entry name" value="MFS general substrate transporter like domains"/>
    <property type="match status" value="1"/>
</dbReference>
<dbReference type="PROSITE" id="PS00216">
    <property type="entry name" value="SUGAR_TRANSPORT_1"/>
    <property type="match status" value="1"/>
</dbReference>
<dbReference type="PANTHER" id="PTHR43266:SF2">
    <property type="entry name" value="MAJOR FACILITATOR SUPERFAMILY (MFS) PROFILE DOMAIN-CONTAINING PROTEIN"/>
    <property type="match status" value="1"/>
</dbReference>
<evidence type="ECO:0000256" key="5">
    <source>
        <dbReference type="ARBA" id="ARBA00022989"/>
    </source>
</evidence>
<dbReference type="RefSeq" id="WP_147145499.1">
    <property type="nucleotide sequence ID" value="NZ_BJXN01000003.1"/>
</dbReference>
<feature type="transmembrane region" description="Helical" evidence="7">
    <location>
        <begin position="359"/>
        <end position="380"/>
    </location>
</feature>
<proteinExistence type="predicted"/>
<dbReference type="InterPro" id="IPR036259">
    <property type="entry name" value="MFS_trans_sf"/>
</dbReference>
<keyword evidence="6 7" id="KW-0472">Membrane</keyword>
<feature type="transmembrane region" description="Helical" evidence="7">
    <location>
        <begin position="229"/>
        <end position="254"/>
    </location>
</feature>
<keyword evidence="5 7" id="KW-1133">Transmembrane helix</keyword>
<evidence type="ECO:0000256" key="4">
    <source>
        <dbReference type="ARBA" id="ARBA00022692"/>
    </source>
</evidence>
<feature type="transmembrane region" description="Helical" evidence="7">
    <location>
        <begin position="55"/>
        <end position="78"/>
    </location>
</feature>
<protein>
    <recommendedName>
        <fullName evidence="8">Major facilitator superfamily (MFS) profile domain-containing protein</fullName>
    </recommendedName>
</protein>
<dbReference type="Pfam" id="PF07690">
    <property type="entry name" value="MFS_1"/>
    <property type="match status" value="1"/>
</dbReference>
<name>A0A511RHF0_9DEIN</name>
<dbReference type="InterPro" id="IPR005829">
    <property type="entry name" value="Sugar_transporter_CS"/>
</dbReference>
<dbReference type="GO" id="GO:0022857">
    <property type="term" value="F:transmembrane transporter activity"/>
    <property type="evidence" value="ECO:0007669"/>
    <property type="project" value="InterPro"/>
</dbReference>
<keyword evidence="4 7" id="KW-0812">Transmembrane</keyword>
<evidence type="ECO:0000256" key="6">
    <source>
        <dbReference type="ARBA" id="ARBA00023136"/>
    </source>
</evidence>
<dbReference type="CDD" id="cd06173">
    <property type="entry name" value="MFS_MefA_like"/>
    <property type="match status" value="1"/>
</dbReference>
<feature type="transmembrane region" description="Helical" evidence="7">
    <location>
        <begin position="317"/>
        <end position="338"/>
    </location>
</feature>
<dbReference type="PROSITE" id="PS50850">
    <property type="entry name" value="MFS"/>
    <property type="match status" value="1"/>
</dbReference>
<dbReference type="PANTHER" id="PTHR43266">
    <property type="entry name" value="MACROLIDE-EFFLUX PROTEIN"/>
    <property type="match status" value="1"/>
</dbReference>
<evidence type="ECO:0000256" key="1">
    <source>
        <dbReference type="ARBA" id="ARBA00004651"/>
    </source>
</evidence>
<keyword evidence="2" id="KW-0813">Transport</keyword>
<evidence type="ECO:0000256" key="7">
    <source>
        <dbReference type="SAM" id="Phobius"/>
    </source>
</evidence>
<comment type="subcellular location">
    <subcellularLocation>
        <location evidence="1">Cell membrane</location>
        <topology evidence="1">Multi-pass membrane protein</topology>
    </subcellularLocation>
</comment>
<dbReference type="EMBL" id="BJXN01000003">
    <property type="protein sequence ID" value="GEM89068.1"/>
    <property type="molecule type" value="Genomic_DNA"/>
</dbReference>